<reference evidence="2" key="1">
    <citation type="submission" date="2021-04" db="EMBL/GenBank/DDBJ databases">
        <authorList>
            <person name="Chebbi M.A.C M."/>
        </authorList>
    </citation>
    <scope>NUCLEOTIDE SEQUENCE</scope>
</reference>
<feature type="region of interest" description="Disordered" evidence="1">
    <location>
        <begin position="1520"/>
        <end position="1540"/>
    </location>
</feature>
<protein>
    <submittedName>
        <fullName evidence="2">Uncharacterized protein</fullName>
    </submittedName>
</protein>
<evidence type="ECO:0000313" key="3">
    <source>
        <dbReference type="Proteomes" id="UP000786811"/>
    </source>
</evidence>
<evidence type="ECO:0000313" key="2">
    <source>
        <dbReference type="EMBL" id="CAG5085266.1"/>
    </source>
</evidence>
<name>A0A8J2MED2_COTCN</name>
<keyword evidence="3" id="KW-1185">Reference proteome</keyword>
<proteinExistence type="predicted"/>
<dbReference type="PANTHER" id="PTHR47890">
    <property type="entry name" value="LD24308P"/>
    <property type="match status" value="1"/>
</dbReference>
<comment type="caution">
    <text evidence="2">The sequence shown here is derived from an EMBL/GenBank/DDBJ whole genome shotgun (WGS) entry which is preliminary data.</text>
</comment>
<dbReference type="Proteomes" id="UP000786811">
    <property type="component" value="Unassembled WGS sequence"/>
</dbReference>
<dbReference type="Pfam" id="PF16061">
    <property type="entry name" value="DUF4803"/>
    <property type="match status" value="2"/>
</dbReference>
<evidence type="ECO:0000256" key="1">
    <source>
        <dbReference type="SAM" id="MobiDB-lite"/>
    </source>
</evidence>
<dbReference type="InterPro" id="IPR032062">
    <property type="entry name" value="DUF4803"/>
</dbReference>
<dbReference type="PANTHER" id="PTHR47890:SF1">
    <property type="entry name" value="LD24308P"/>
    <property type="match status" value="1"/>
</dbReference>
<sequence>MAIDLMVETGRNLINGILEDIAPGHNEVKDPFALSNETLQSIEKINEYIMNHEKLKNETLIIIKDTEDQVANVNQRLFEIDEITTKALNYTERTNLNLNKVLIKSQYVLDKLPKITATIETKVTELMNNLADRLKVENKFRTSSKLLAEALRKIQSMYDDYIINLNPKTPLIPMTYENLFNTTLADGAKELTMNLNEIQKMLTSEKSLLYKGFLDAFNKRGKIMSFEEKCGLSDTYQNRLKRIYNLISINEYRALVMLTIAHKYYKTQINDRSANNDILRHFKDYVKRTISNLIAMKKAMALASTEIIECDPPEYMLDINTFSLTNLFSIIYLSTDQIGNRYSRSCPKIDTVNKLACKKDVKNKDALTVKEYCPKQQCNGRIHDCEVKNYYEFCEANEGAPTRYHWIESSTDKSSRLKCNGRWVDTMKESKCIECMCQCSAEGAESTATRTISFIPQYTDVDNGMVVSNMRFHKKDNVVHIQLEEARILPGGEIDTSTRRWIPLDDLVYQQNTPEGGFWKVKGTEQIGLKFNKNYTFLSRNKKSLYLDEIIVGKDYVVTGARFKNAYENSEFGTPNLSAIQLEIFKTKFVYKNGTLSKDIKEQHISVIANNNTQSQHNNAYRKARTKTVLKNVRLSTESNINSELSPPNTELEFRMTARVGFGKGVIPFFDARPATKQSQVPLSGMTIIYRKSRGFGGFIVPKLIGLNHAEYVETKLSDKKKAELEKYFLDSADKLGGGNILRYTSIAQKTESLKMSKWIFVSLVLALGIKDIGAGIPLMAIAPMVEAGRGLINTILEDIAPGHNQVKDPFALSNETLQSIEKINTYIANQDALKNETLVVIKDTEDHAANVNQRLFEIDEIATKALNYTERTNLNLNKVLIKSQYVLDKLPKITATIETKVTELMNNLADRLKVENKFRTSSKLLAEALRRIQNMYDGYIENLNPKTPLTSMTYENLFNTTLSNGAQELTSNLYAIEDMLTSEKSVLYKGFLDAFNNRGKIMSFEEKCGLSDTYQNRLKRIYNLISINEYRALVMLTIAHKYFETQKLDRSAKNDILTNFREYVNRTSNHLVAMKEAMALASTEIIECDPPEYMLDINTFSLTNLFSIVYLSTDQIGNRCSRSCPKINTVNKLACKKDVKNKDALTVKEYCPKQQCNGRIHDCEVKNYYEFCEAHEGAPTRYHWIESLTDKSSRLKCDGRWVDTMKESKCIECMCQCSAEGAESTATRTISFIPQYTDVANDMVVSNMRLRKKDNVVHIQLEEARILPGGEIDTSTRRWIPLDDLVYRQNTPEGGFWKVKGTEQIGLVFNEDYTFLSHNKKSLYLDEIVVGKDYVVTGARFKNAYENSQLGTPNLSAIQLEIFKTKFVYQNGTLSKDKKEQHISVIANNNTQSQHNDAYSKARTKTLLKKLRLSTDSNKNTELWPPNTELEFKMTAKVGFGKGVIPFFDARPATKQSQVPLSGMAIVYRKRRGFGGFISPKLIGLNHAEYVVSKLTPEEKKKLEKDFLDSADGLSQENALGYTINNSKDESDDVNEIDN</sequence>
<gene>
    <name evidence="2" type="ORF">HICCMSTLAB_LOCUS4325</name>
</gene>
<organism evidence="2 3">
    <name type="scientific">Cotesia congregata</name>
    <name type="common">Parasitoid wasp</name>
    <name type="synonym">Apanteles congregatus</name>
    <dbReference type="NCBI Taxonomy" id="51543"/>
    <lineage>
        <taxon>Eukaryota</taxon>
        <taxon>Metazoa</taxon>
        <taxon>Ecdysozoa</taxon>
        <taxon>Arthropoda</taxon>
        <taxon>Hexapoda</taxon>
        <taxon>Insecta</taxon>
        <taxon>Pterygota</taxon>
        <taxon>Neoptera</taxon>
        <taxon>Endopterygota</taxon>
        <taxon>Hymenoptera</taxon>
        <taxon>Apocrita</taxon>
        <taxon>Ichneumonoidea</taxon>
        <taxon>Braconidae</taxon>
        <taxon>Microgastrinae</taxon>
        <taxon>Cotesia</taxon>
    </lineage>
</organism>
<dbReference type="EMBL" id="CAJNRD030001118">
    <property type="protein sequence ID" value="CAG5085266.1"/>
    <property type="molecule type" value="Genomic_DNA"/>
</dbReference>
<feature type="compositionally biased region" description="Acidic residues" evidence="1">
    <location>
        <begin position="1531"/>
        <end position="1540"/>
    </location>
</feature>
<dbReference type="OrthoDB" id="10366120at2759"/>
<accession>A0A8J2MED2</accession>